<dbReference type="AlphaFoldDB" id="A0A915JA48"/>
<organism evidence="1 2">
    <name type="scientific">Romanomermis culicivorax</name>
    <name type="common">Nematode worm</name>
    <dbReference type="NCBI Taxonomy" id="13658"/>
    <lineage>
        <taxon>Eukaryota</taxon>
        <taxon>Metazoa</taxon>
        <taxon>Ecdysozoa</taxon>
        <taxon>Nematoda</taxon>
        <taxon>Enoplea</taxon>
        <taxon>Dorylaimia</taxon>
        <taxon>Mermithida</taxon>
        <taxon>Mermithoidea</taxon>
        <taxon>Mermithidae</taxon>
        <taxon>Romanomermis</taxon>
    </lineage>
</organism>
<evidence type="ECO:0000313" key="2">
    <source>
        <dbReference type="WBParaSite" id="nRc.2.0.1.t23022-RA"/>
    </source>
</evidence>
<dbReference type="Proteomes" id="UP000887565">
    <property type="component" value="Unplaced"/>
</dbReference>
<name>A0A915JA48_ROMCU</name>
<dbReference type="WBParaSite" id="nRc.2.0.1.t23022-RA">
    <property type="protein sequence ID" value="nRc.2.0.1.t23022-RA"/>
    <property type="gene ID" value="nRc.2.0.1.g23022"/>
</dbReference>
<keyword evidence="1" id="KW-1185">Reference proteome</keyword>
<reference evidence="2" key="1">
    <citation type="submission" date="2022-11" db="UniProtKB">
        <authorList>
            <consortium name="WormBaseParasite"/>
        </authorList>
    </citation>
    <scope>IDENTIFICATION</scope>
</reference>
<evidence type="ECO:0000313" key="1">
    <source>
        <dbReference type="Proteomes" id="UP000887565"/>
    </source>
</evidence>
<proteinExistence type="predicted"/>
<accession>A0A915JA48</accession>
<protein>
    <submittedName>
        <fullName evidence="2">Uncharacterized protein</fullName>
    </submittedName>
</protein>
<sequence>MRLHCGNADALTPPDGPTDVAARLLARNFDKEFSAISARSSASSTCCCNWRYLAKFVPAISSCGICRLGRSCVQHSSCLLQS</sequence>